<accession>A0A6C0E9W8</accession>
<dbReference type="EMBL" id="MN739754">
    <property type="protein sequence ID" value="QHT25049.1"/>
    <property type="molecule type" value="Genomic_DNA"/>
</dbReference>
<dbReference type="AlphaFoldDB" id="A0A6C0E9W8"/>
<protein>
    <submittedName>
        <fullName evidence="1">Uncharacterized protein</fullName>
    </submittedName>
</protein>
<sequence>MLHHASDLPPYSEDSSFCGVNTIQPTAPQAPPACPPTRYLVDEMIPFFVILEDAEKPICTYEIRSGSELIRVLNSLESSRDSFAIKFQHNINNGMTHRPHPDPFQWIKTTYTKTTPNREYNILKTFLTFEYTSLSPVECDCYIVFGYVLSEVHVMFWRTSLSLEDSIKLMKKLVPTNDSFYVEKRVTSVNVPINFYIGLSMIGSKYVCTEDYRSLTPTKAYGVLENMKKLNAQHITSV</sequence>
<name>A0A6C0E9W8_9ZZZZ</name>
<evidence type="ECO:0000313" key="1">
    <source>
        <dbReference type="EMBL" id="QHT25049.1"/>
    </source>
</evidence>
<reference evidence="1" key="1">
    <citation type="journal article" date="2020" name="Nature">
        <title>Giant virus diversity and host interactions through global metagenomics.</title>
        <authorList>
            <person name="Schulz F."/>
            <person name="Roux S."/>
            <person name="Paez-Espino D."/>
            <person name="Jungbluth S."/>
            <person name="Walsh D.A."/>
            <person name="Denef V.J."/>
            <person name="McMahon K.D."/>
            <person name="Konstantinidis K.T."/>
            <person name="Eloe-Fadrosh E.A."/>
            <person name="Kyrpides N.C."/>
            <person name="Woyke T."/>
        </authorList>
    </citation>
    <scope>NUCLEOTIDE SEQUENCE</scope>
    <source>
        <strain evidence="1">GVMAG-M-3300023179-150</strain>
    </source>
</reference>
<organism evidence="1">
    <name type="scientific">viral metagenome</name>
    <dbReference type="NCBI Taxonomy" id="1070528"/>
    <lineage>
        <taxon>unclassified sequences</taxon>
        <taxon>metagenomes</taxon>
        <taxon>organismal metagenomes</taxon>
    </lineage>
</organism>
<proteinExistence type="predicted"/>